<name>A0A238V6E2_9ACTN</name>
<dbReference type="EC" id="3.1.4.4" evidence="3"/>
<feature type="domain" description="Phospholipase D-like" evidence="8">
    <location>
        <begin position="264"/>
        <end position="382"/>
    </location>
</feature>
<dbReference type="PANTHER" id="PTHR43856:SF1">
    <property type="entry name" value="MITOCHONDRIAL CARDIOLIPIN HYDROLASE"/>
    <property type="match status" value="1"/>
</dbReference>
<evidence type="ECO:0000256" key="6">
    <source>
        <dbReference type="ARBA" id="ARBA00023098"/>
    </source>
</evidence>
<evidence type="ECO:0000259" key="8">
    <source>
        <dbReference type="Pfam" id="PF13091"/>
    </source>
</evidence>
<sequence length="403" mass="43413">MPIKRLLAAGFVALTAATGAVVVTTSSPAVAAVADGAVFNDPTSSDAAQQNKIRTHIQNLIDGAPAGSEIRVAMYNFKERNVADTLIAAKNRGVHVKVVVDSVSDGTEAVNLLKPALGTTVSTSAGASFIKVCTNDAACIGNQGTPINHNKFYLFSSTSGSSNVVVQSSANLTVTNQTGMWQNAVTFAGNSGLYNAYYEYHKDLAGDTAKTNNYYRSNLAGNVKSYFFPRAGTDSSTDTIYNMLNENVTCEGNTTVGTSDSHRTIIRIAMWSFTRDGIASKLRELADKKCWVDVIYTSADAGVLASLRNHSRIALYQTPETGDFVHSKYMLIEGTYTDKKDSKWVLTGSHNYTNAALRENDEAFVRVESATIHDQFRANFRTIRDFATADPKSPAAVDFKAGN</sequence>
<evidence type="ECO:0000313" key="10">
    <source>
        <dbReference type="Proteomes" id="UP000198415"/>
    </source>
</evidence>
<dbReference type="PANTHER" id="PTHR43856">
    <property type="entry name" value="CARDIOLIPIN HYDROLASE"/>
    <property type="match status" value="1"/>
</dbReference>
<feature type="signal peptide" evidence="7">
    <location>
        <begin position="1"/>
        <end position="31"/>
    </location>
</feature>
<gene>
    <name evidence="9" type="ORF">SAMN06264365_101776</name>
</gene>
<dbReference type="InterPro" id="IPR025202">
    <property type="entry name" value="PLD-like_dom"/>
</dbReference>
<dbReference type="GO" id="GO:0016042">
    <property type="term" value="P:lipid catabolic process"/>
    <property type="evidence" value="ECO:0007669"/>
    <property type="project" value="UniProtKB-KW"/>
</dbReference>
<keyword evidence="6" id="KW-0443">Lipid metabolism</keyword>
<comment type="catalytic activity">
    <reaction evidence="1">
        <text>a 1,2-diacyl-sn-glycero-3-phosphocholine + H2O = a 1,2-diacyl-sn-glycero-3-phosphate + choline + H(+)</text>
        <dbReference type="Rhea" id="RHEA:14445"/>
        <dbReference type="ChEBI" id="CHEBI:15354"/>
        <dbReference type="ChEBI" id="CHEBI:15377"/>
        <dbReference type="ChEBI" id="CHEBI:15378"/>
        <dbReference type="ChEBI" id="CHEBI:57643"/>
        <dbReference type="ChEBI" id="CHEBI:58608"/>
        <dbReference type="EC" id="3.1.4.4"/>
    </reaction>
</comment>
<keyword evidence="10" id="KW-1185">Reference proteome</keyword>
<evidence type="ECO:0000256" key="3">
    <source>
        <dbReference type="ARBA" id="ARBA00012027"/>
    </source>
</evidence>
<keyword evidence="7" id="KW-0732">Signal</keyword>
<evidence type="ECO:0000256" key="5">
    <source>
        <dbReference type="ARBA" id="ARBA00022963"/>
    </source>
</evidence>
<dbReference type="Gene3D" id="3.30.870.10">
    <property type="entry name" value="Endonuclease Chain A"/>
    <property type="match status" value="2"/>
</dbReference>
<evidence type="ECO:0000256" key="7">
    <source>
        <dbReference type="SAM" id="SignalP"/>
    </source>
</evidence>
<organism evidence="9 10">
    <name type="scientific">Actinoplanes regularis</name>
    <dbReference type="NCBI Taxonomy" id="52697"/>
    <lineage>
        <taxon>Bacteria</taxon>
        <taxon>Bacillati</taxon>
        <taxon>Actinomycetota</taxon>
        <taxon>Actinomycetes</taxon>
        <taxon>Micromonosporales</taxon>
        <taxon>Micromonosporaceae</taxon>
        <taxon>Actinoplanes</taxon>
    </lineage>
</organism>
<dbReference type="EMBL" id="FZNR01000001">
    <property type="protein sequence ID" value="SNR29960.1"/>
    <property type="molecule type" value="Genomic_DNA"/>
</dbReference>
<feature type="chain" id="PRO_5013280386" description="phospholipase D" evidence="7">
    <location>
        <begin position="32"/>
        <end position="403"/>
    </location>
</feature>
<comment type="similarity">
    <text evidence="2">Belongs to the phospholipase D family.</text>
</comment>
<keyword evidence="5" id="KW-0442">Lipid degradation</keyword>
<dbReference type="AlphaFoldDB" id="A0A238V6E2"/>
<evidence type="ECO:0000256" key="4">
    <source>
        <dbReference type="ARBA" id="ARBA00022801"/>
    </source>
</evidence>
<accession>A0A238V6E2</accession>
<evidence type="ECO:0000313" key="9">
    <source>
        <dbReference type="EMBL" id="SNR29960.1"/>
    </source>
</evidence>
<protein>
    <recommendedName>
        <fullName evidence="3">phospholipase D</fullName>
        <ecNumber evidence="3">3.1.4.4</ecNumber>
    </recommendedName>
</protein>
<dbReference type="GO" id="GO:0016891">
    <property type="term" value="F:RNA endonuclease activity producing 5'-phosphomonoesters, hydrolytic mechanism"/>
    <property type="evidence" value="ECO:0007669"/>
    <property type="project" value="TreeGrafter"/>
</dbReference>
<dbReference type="SUPFAM" id="SSF56024">
    <property type="entry name" value="Phospholipase D/nuclease"/>
    <property type="match status" value="2"/>
</dbReference>
<evidence type="ECO:0000256" key="2">
    <source>
        <dbReference type="ARBA" id="ARBA00008664"/>
    </source>
</evidence>
<keyword evidence="4" id="KW-0378">Hydrolase</keyword>
<proteinExistence type="inferred from homology"/>
<evidence type="ECO:0000256" key="1">
    <source>
        <dbReference type="ARBA" id="ARBA00000798"/>
    </source>
</evidence>
<dbReference type="Pfam" id="PF13091">
    <property type="entry name" value="PLDc_2"/>
    <property type="match status" value="2"/>
</dbReference>
<dbReference type="GO" id="GO:0004630">
    <property type="term" value="F:phospholipase D activity"/>
    <property type="evidence" value="ECO:0007669"/>
    <property type="project" value="UniProtKB-EC"/>
</dbReference>
<dbReference type="Proteomes" id="UP000198415">
    <property type="component" value="Unassembled WGS sequence"/>
</dbReference>
<reference evidence="9 10" key="1">
    <citation type="submission" date="2017-06" db="EMBL/GenBank/DDBJ databases">
        <authorList>
            <person name="Kim H.J."/>
            <person name="Triplett B.A."/>
        </authorList>
    </citation>
    <scope>NUCLEOTIDE SEQUENCE [LARGE SCALE GENOMIC DNA]</scope>
    <source>
        <strain evidence="9 10">DSM 43151</strain>
    </source>
</reference>
<dbReference type="InterPro" id="IPR051406">
    <property type="entry name" value="PLD_domain"/>
</dbReference>
<dbReference type="RefSeq" id="WP_179276929.1">
    <property type="nucleotide sequence ID" value="NZ_BOMU01000004.1"/>
</dbReference>
<feature type="domain" description="Phospholipase D-like" evidence="8">
    <location>
        <begin position="66"/>
        <end position="185"/>
    </location>
</feature>